<keyword evidence="3" id="KW-1185">Reference proteome</keyword>
<sequence length="106" mass="11532">MTIQNITSATLLALTLSLSGITFAQAADNVAPEITFDDGQLFQNCMLDGGKTRNGKKTYSCTHDGKTTTCDKKPVDKDAPCSTEATSERKNAFRSNLFTSFVVMKR</sequence>
<feature type="chain" id="PRO_5045281117" evidence="1">
    <location>
        <begin position="27"/>
        <end position="106"/>
    </location>
</feature>
<feature type="signal peptide" evidence="1">
    <location>
        <begin position="1"/>
        <end position="26"/>
    </location>
</feature>
<gene>
    <name evidence="2" type="ORF">GCM10007879_29730</name>
</gene>
<comment type="caution">
    <text evidence="2">The sequence shown here is derived from an EMBL/GenBank/DDBJ whole genome shotgun (WGS) entry which is preliminary data.</text>
</comment>
<organism evidence="2 3">
    <name type="scientific">Maritalea porphyrae</name>
    <dbReference type="NCBI Taxonomy" id="880732"/>
    <lineage>
        <taxon>Bacteria</taxon>
        <taxon>Pseudomonadati</taxon>
        <taxon>Pseudomonadota</taxon>
        <taxon>Alphaproteobacteria</taxon>
        <taxon>Hyphomicrobiales</taxon>
        <taxon>Devosiaceae</taxon>
        <taxon>Maritalea</taxon>
    </lineage>
</organism>
<evidence type="ECO:0000313" key="2">
    <source>
        <dbReference type="EMBL" id="GLQ18724.1"/>
    </source>
</evidence>
<dbReference type="RefSeq" id="WP_284365758.1">
    <property type="nucleotide sequence ID" value="NZ_BSNI01000002.1"/>
</dbReference>
<reference evidence="2" key="2">
    <citation type="submission" date="2023-01" db="EMBL/GenBank/DDBJ databases">
        <title>Draft genome sequence of Maritalea porphyrae strain NBRC 107169.</title>
        <authorList>
            <person name="Sun Q."/>
            <person name="Mori K."/>
        </authorList>
    </citation>
    <scope>NUCLEOTIDE SEQUENCE</scope>
    <source>
        <strain evidence="2">NBRC 107169</strain>
    </source>
</reference>
<accession>A0ABQ5UTX0</accession>
<protein>
    <submittedName>
        <fullName evidence="2">Uncharacterized protein</fullName>
    </submittedName>
</protein>
<dbReference type="EMBL" id="BSNI01000002">
    <property type="protein sequence ID" value="GLQ18724.1"/>
    <property type="molecule type" value="Genomic_DNA"/>
</dbReference>
<name>A0ABQ5UTX0_9HYPH</name>
<evidence type="ECO:0000256" key="1">
    <source>
        <dbReference type="SAM" id="SignalP"/>
    </source>
</evidence>
<dbReference type="Proteomes" id="UP001161405">
    <property type="component" value="Unassembled WGS sequence"/>
</dbReference>
<proteinExistence type="predicted"/>
<evidence type="ECO:0000313" key="3">
    <source>
        <dbReference type="Proteomes" id="UP001161405"/>
    </source>
</evidence>
<keyword evidence="1" id="KW-0732">Signal</keyword>
<reference evidence="2" key="1">
    <citation type="journal article" date="2014" name="Int. J. Syst. Evol. Microbiol.">
        <title>Complete genome of a new Firmicutes species belonging to the dominant human colonic microbiota ('Ruminococcus bicirculans') reveals two chromosomes and a selective capacity to utilize plant glucans.</title>
        <authorList>
            <consortium name="NISC Comparative Sequencing Program"/>
            <person name="Wegmann U."/>
            <person name="Louis P."/>
            <person name="Goesmann A."/>
            <person name="Henrissat B."/>
            <person name="Duncan S.H."/>
            <person name="Flint H.J."/>
        </authorList>
    </citation>
    <scope>NUCLEOTIDE SEQUENCE</scope>
    <source>
        <strain evidence="2">NBRC 107169</strain>
    </source>
</reference>